<keyword evidence="3 10" id="KW-1134">Transmembrane beta strand</keyword>
<dbReference type="Gene3D" id="2.40.170.20">
    <property type="entry name" value="TonB-dependent receptor, beta-barrel domain"/>
    <property type="match status" value="1"/>
</dbReference>
<evidence type="ECO:0000256" key="9">
    <source>
        <dbReference type="ARBA" id="ARBA00023237"/>
    </source>
</evidence>
<protein>
    <recommendedName>
        <fullName evidence="18">TonB-dependent receptor</fullName>
    </recommendedName>
</protein>
<keyword evidence="5 13" id="KW-0732">Signal</keyword>
<keyword evidence="17" id="KW-1185">Reference proteome</keyword>
<evidence type="ECO:0000256" key="6">
    <source>
        <dbReference type="ARBA" id="ARBA00023077"/>
    </source>
</evidence>
<keyword evidence="9 10" id="KW-0998">Cell outer membrane</keyword>
<evidence type="ECO:0000259" key="14">
    <source>
        <dbReference type="Pfam" id="PF00593"/>
    </source>
</evidence>
<dbReference type="SUPFAM" id="SSF56935">
    <property type="entry name" value="Porins"/>
    <property type="match status" value="1"/>
</dbReference>
<feature type="chain" id="PRO_5011963819" description="TonB-dependent receptor" evidence="13">
    <location>
        <begin position="21"/>
        <end position="715"/>
    </location>
</feature>
<evidence type="ECO:0000256" key="10">
    <source>
        <dbReference type="PROSITE-ProRule" id="PRU01360"/>
    </source>
</evidence>
<evidence type="ECO:0000259" key="15">
    <source>
        <dbReference type="Pfam" id="PF07715"/>
    </source>
</evidence>
<evidence type="ECO:0008006" key="18">
    <source>
        <dbReference type="Google" id="ProtNLM"/>
    </source>
</evidence>
<sequence length="715" mass="81569">MKKVLVIMVFFSMITGIVTMKNAICGETVEKGASVSSNDTSINDNTPVTLNDMQVTGTRVELSPLKTEVFMEDYNMATHTTNILDILKDRAIIDFRAQSDLVPEDDVIQMRGFDTRQFITSVDGLVIQKTGGFWGGHYVDFGTIPYSIVESIEIISGPHSALFDGKGFGGVINFKTKTPKYYDEATLDGSLSASLRSYNTNNQMLEASGGVKKINMGFSYERYHTDGYLRNNTADIDNLSGRVSFQLPNDGYMRLMGTYSDISREIPTTNDPERDDFDSSYPIVKTEDVSSRWQNPEDHSKRDYGGHTVRFDLNQPSKIGKFSLGAYYTDEDQEYFRDGFDYSRYTTNYVSYGGIIKHEMDLFDSHTITTGLDTANLYTKYTQEIVDTSALFIQDKWDIMEFLTLTAGLRYEDTSIWWNNWWSPSATYPDGAYKDPSHPEEQVKKDYNQVVPKSLLTWQMEQLSPAFKGMSLSLGVSKIWSPRSYCEVCSWGSGVELEPAEGMGYDLIFSGKILKNIFLNVDFSRYDFSDYPIWANAATDYFKEAPWGRRMVSLEDVVKDGVDIEINGFFGKTEFYTSYAFNEWKYEGPHNGGPEEWADADLSDRAKHRLNAGIRYRLFAPTLLLVDYKFQSEQTQQVIEMVDDDPSDLYVREASLDDYSLVDIAVEQTLFTNWRQFKKGTVKLYATNIFDEEYSNSRGYPMTDRTYGVSMNFSF</sequence>
<feature type="signal peptide" evidence="13">
    <location>
        <begin position="1"/>
        <end position="20"/>
    </location>
</feature>
<dbReference type="EMBL" id="FWEV01000292">
    <property type="protein sequence ID" value="SLM31899.1"/>
    <property type="molecule type" value="Genomic_DNA"/>
</dbReference>
<dbReference type="InterPro" id="IPR012910">
    <property type="entry name" value="Plug_dom"/>
</dbReference>
<feature type="domain" description="TonB-dependent receptor plug" evidence="15">
    <location>
        <begin position="77"/>
        <end position="171"/>
    </location>
</feature>
<comment type="similarity">
    <text evidence="10 11">Belongs to the TonB-dependent receptor family.</text>
</comment>
<evidence type="ECO:0000256" key="5">
    <source>
        <dbReference type="ARBA" id="ARBA00022729"/>
    </source>
</evidence>
<name>A0A1W1HHE4_9BACT</name>
<keyword evidence="4 10" id="KW-0812">Transmembrane</keyword>
<dbReference type="GO" id="GO:0044718">
    <property type="term" value="P:siderophore transmembrane transport"/>
    <property type="evidence" value="ECO:0007669"/>
    <property type="project" value="TreeGrafter"/>
</dbReference>
<keyword evidence="7 10" id="KW-0472">Membrane</keyword>
<dbReference type="Proteomes" id="UP000191931">
    <property type="component" value="Unassembled WGS sequence"/>
</dbReference>
<evidence type="ECO:0000256" key="1">
    <source>
        <dbReference type="ARBA" id="ARBA00004571"/>
    </source>
</evidence>
<dbReference type="Pfam" id="PF07715">
    <property type="entry name" value="Plug"/>
    <property type="match status" value="1"/>
</dbReference>
<dbReference type="AlphaFoldDB" id="A0A1W1HHE4"/>
<dbReference type="Pfam" id="PF00593">
    <property type="entry name" value="TonB_dep_Rec_b-barrel"/>
    <property type="match status" value="1"/>
</dbReference>
<dbReference type="GO" id="GO:0009279">
    <property type="term" value="C:cell outer membrane"/>
    <property type="evidence" value="ECO:0007669"/>
    <property type="project" value="UniProtKB-SubCell"/>
</dbReference>
<dbReference type="InterPro" id="IPR037066">
    <property type="entry name" value="Plug_dom_sf"/>
</dbReference>
<dbReference type="Gene3D" id="2.170.130.10">
    <property type="entry name" value="TonB-dependent receptor, plug domain"/>
    <property type="match status" value="1"/>
</dbReference>
<feature type="domain" description="TonB-dependent receptor-like beta-barrel" evidence="14">
    <location>
        <begin position="209"/>
        <end position="689"/>
    </location>
</feature>
<feature type="region of interest" description="Disordered" evidence="12">
    <location>
        <begin position="288"/>
        <end position="307"/>
    </location>
</feature>
<organism evidence="16 17">
    <name type="scientific">Desulfamplus magnetovallimortis</name>
    <dbReference type="NCBI Taxonomy" id="1246637"/>
    <lineage>
        <taxon>Bacteria</taxon>
        <taxon>Pseudomonadati</taxon>
        <taxon>Thermodesulfobacteriota</taxon>
        <taxon>Desulfobacteria</taxon>
        <taxon>Desulfobacterales</taxon>
        <taxon>Desulfobacteraceae</taxon>
        <taxon>Desulfamplus</taxon>
    </lineage>
</organism>
<evidence type="ECO:0000313" key="17">
    <source>
        <dbReference type="Proteomes" id="UP000191931"/>
    </source>
</evidence>
<evidence type="ECO:0000256" key="2">
    <source>
        <dbReference type="ARBA" id="ARBA00022448"/>
    </source>
</evidence>
<feature type="compositionally biased region" description="Basic and acidic residues" evidence="12">
    <location>
        <begin position="288"/>
        <end position="305"/>
    </location>
</feature>
<evidence type="ECO:0000256" key="3">
    <source>
        <dbReference type="ARBA" id="ARBA00022452"/>
    </source>
</evidence>
<evidence type="ECO:0000256" key="11">
    <source>
        <dbReference type="RuleBase" id="RU003357"/>
    </source>
</evidence>
<keyword evidence="8" id="KW-0675">Receptor</keyword>
<keyword evidence="6 11" id="KW-0798">TonB box</keyword>
<dbReference type="PANTHER" id="PTHR30069:SF29">
    <property type="entry name" value="HEMOGLOBIN AND HEMOGLOBIN-HAPTOGLOBIN-BINDING PROTEIN 1-RELATED"/>
    <property type="match status" value="1"/>
</dbReference>
<dbReference type="InterPro" id="IPR036942">
    <property type="entry name" value="Beta-barrel_TonB_sf"/>
</dbReference>
<reference evidence="16 17" key="1">
    <citation type="submission" date="2017-03" db="EMBL/GenBank/DDBJ databases">
        <authorList>
            <person name="Afonso C.L."/>
            <person name="Miller P.J."/>
            <person name="Scott M.A."/>
            <person name="Spackman E."/>
            <person name="Goraichik I."/>
            <person name="Dimitrov K.M."/>
            <person name="Suarez D.L."/>
            <person name="Swayne D.E."/>
        </authorList>
    </citation>
    <scope>NUCLEOTIDE SEQUENCE [LARGE SCALE GENOMIC DNA]</scope>
    <source>
        <strain evidence="16">PRJEB14757</strain>
    </source>
</reference>
<gene>
    <name evidence="16" type="ORF">MTBBW1_50022</name>
</gene>
<dbReference type="InterPro" id="IPR039426">
    <property type="entry name" value="TonB-dep_rcpt-like"/>
</dbReference>
<evidence type="ECO:0000256" key="13">
    <source>
        <dbReference type="SAM" id="SignalP"/>
    </source>
</evidence>
<dbReference type="PANTHER" id="PTHR30069">
    <property type="entry name" value="TONB-DEPENDENT OUTER MEMBRANE RECEPTOR"/>
    <property type="match status" value="1"/>
</dbReference>
<dbReference type="STRING" id="1246637.MTBBW1_50022"/>
<keyword evidence="2 10" id="KW-0813">Transport</keyword>
<dbReference type="InterPro" id="IPR000531">
    <property type="entry name" value="Beta-barrel_TonB"/>
</dbReference>
<evidence type="ECO:0000256" key="8">
    <source>
        <dbReference type="ARBA" id="ARBA00023170"/>
    </source>
</evidence>
<evidence type="ECO:0000256" key="7">
    <source>
        <dbReference type="ARBA" id="ARBA00023136"/>
    </source>
</evidence>
<evidence type="ECO:0000256" key="4">
    <source>
        <dbReference type="ARBA" id="ARBA00022692"/>
    </source>
</evidence>
<accession>A0A1W1HHE4</accession>
<comment type="subcellular location">
    <subcellularLocation>
        <location evidence="1 10">Cell outer membrane</location>
        <topology evidence="1 10">Multi-pass membrane protein</topology>
    </subcellularLocation>
</comment>
<dbReference type="RefSeq" id="WP_245809204.1">
    <property type="nucleotide sequence ID" value="NZ_LT828540.1"/>
</dbReference>
<evidence type="ECO:0000256" key="12">
    <source>
        <dbReference type="SAM" id="MobiDB-lite"/>
    </source>
</evidence>
<dbReference type="PROSITE" id="PS52016">
    <property type="entry name" value="TONB_DEPENDENT_REC_3"/>
    <property type="match status" value="1"/>
</dbReference>
<evidence type="ECO:0000313" key="16">
    <source>
        <dbReference type="EMBL" id="SLM31899.1"/>
    </source>
</evidence>
<proteinExistence type="inferred from homology"/>
<dbReference type="GO" id="GO:0015344">
    <property type="term" value="F:siderophore uptake transmembrane transporter activity"/>
    <property type="evidence" value="ECO:0007669"/>
    <property type="project" value="TreeGrafter"/>
</dbReference>